<gene>
    <name evidence="1" type="ORF">AALO17_24400</name>
</gene>
<keyword evidence="2" id="KW-1185">Reference proteome</keyword>
<name>A0A140DY47_9FIRM</name>
<dbReference type="Proteomes" id="UP000069771">
    <property type="component" value="Chromosome"/>
</dbReference>
<dbReference type="EMBL" id="CP011391">
    <property type="protein sequence ID" value="AMK55574.1"/>
    <property type="molecule type" value="Genomic_DNA"/>
</dbReference>
<evidence type="ECO:0000313" key="1">
    <source>
        <dbReference type="EMBL" id="AMK55574.1"/>
    </source>
</evidence>
<dbReference type="AlphaFoldDB" id="A0A140DY47"/>
<accession>A0A140DY47</accession>
<sequence>MDKNYRGQKLVKSLWILPFSSSLGVLKKSFHLEYTGEFPFGIHRRKGYIYPSCHGSF</sequence>
<dbReference type="KEGG" id="fro:AALO17_24400"/>
<protein>
    <submittedName>
        <fullName evidence="1">Uncharacterized protein</fullName>
    </submittedName>
</protein>
<evidence type="ECO:0000313" key="2">
    <source>
        <dbReference type="Proteomes" id="UP000069771"/>
    </source>
</evidence>
<organism evidence="1 2">
    <name type="scientific">Faecalibaculum rodentium</name>
    <dbReference type="NCBI Taxonomy" id="1702221"/>
    <lineage>
        <taxon>Bacteria</taxon>
        <taxon>Bacillati</taxon>
        <taxon>Bacillota</taxon>
        <taxon>Erysipelotrichia</taxon>
        <taxon>Erysipelotrichales</taxon>
        <taxon>Erysipelotrichaceae</taxon>
        <taxon>Faecalibaculum</taxon>
    </lineage>
</organism>
<reference evidence="1 2" key="1">
    <citation type="journal article" date="2016" name="Gut Pathog.">
        <title>Whole genome sequencing of "Faecalibaculum rodentium" ALO17, isolated from C57BL/6J laboratory mouse feces.</title>
        <authorList>
            <person name="Lim S."/>
            <person name="Chang D.H."/>
            <person name="Ahn S."/>
            <person name="Kim B.C."/>
        </authorList>
    </citation>
    <scope>NUCLEOTIDE SEQUENCE [LARGE SCALE GENOMIC DNA]</scope>
    <source>
        <strain evidence="1 2">Alo17</strain>
    </source>
</reference>
<proteinExistence type="predicted"/>
<dbReference type="STRING" id="1702221.AALO17_24400"/>